<feature type="transmembrane region" description="Helical" evidence="8">
    <location>
        <begin position="316"/>
        <end position="334"/>
    </location>
</feature>
<dbReference type="GO" id="GO:0005886">
    <property type="term" value="C:plasma membrane"/>
    <property type="evidence" value="ECO:0007669"/>
    <property type="project" value="TreeGrafter"/>
</dbReference>
<keyword evidence="6 8" id="KW-0472">Membrane</keyword>
<organism evidence="10 11">
    <name type="scientific">Aspergillus nanangensis</name>
    <dbReference type="NCBI Taxonomy" id="2582783"/>
    <lineage>
        <taxon>Eukaryota</taxon>
        <taxon>Fungi</taxon>
        <taxon>Dikarya</taxon>
        <taxon>Ascomycota</taxon>
        <taxon>Pezizomycotina</taxon>
        <taxon>Eurotiomycetes</taxon>
        <taxon>Eurotiomycetidae</taxon>
        <taxon>Eurotiales</taxon>
        <taxon>Aspergillaceae</taxon>
        <taxon>Aspergillus</taxon>
        <taxon>Aspergillus subgen. Circumdati</taxon>
    </lineage>
</organism>
<feature type="domain" description="Sodium/calcium exchanger membrane region" evidence="9">
    <location>
        <begin position="14"/>
        <end position="149"/>
    </location>
</feature>
<dbReference type="Pfam" id="PF01699">
    <property type="entry name" value="Na_Ca_ex"/>
    <property type="match status" value="2"/>
</dbReference>
<feature type="region of interest" description="Disordered" evidence="7">
    <location>
        <begin position="165"/>
        <end position="190"/>
    </location>
</feature>
<protein>
    <recommendedName>
        <fullName evidence="9">Sodium/calcium exchanger membrane region domain-containing protein</fullName>
    </recommendedName>
</protein>
<feature type="domain" description="Sodium/calcium exchanger membrane region" evidence="9">
    <location>
        <begin position="217"/>
        <end position="355"/>
    </location>
</feature>
<dbReference type="GO" id="GO:0006874">
    <property type="term" value="P:intracellular calcium ion homeostasis"/>
    <property type="evidence" value="ECO:0007669"/>
    <property type="project" value="TreeGrafter"/>
</dbReference>
<keyword evidence="5 8" id="KW-1133">Transmembrane helix</keyword>
<dbReference type="PANTHER" id="PTHR10846">
    <property type="entry name" value="SODIUM/POTASSIUM/CALCIUM EXCHANGER"/>
    <property type="match status" value="1"/>
</dbReference>
<comment type="caution">
    <text evidence="10">The sequence shown here is derived from an EMBL/GenBank/DDBJ whole genome shotgun (WGS) entry which is preliminary data.</text>
</comment>
<evidence type="ECO:0000313" key="11">
    <source>
        <dbReference type="Proteomes" id="UP001194746"/>
    </source>
</evidence>
<reference evidence="10" key="1">
    <citation type="journal article" date="2019" name="Beilstein J. Org. Chem.">
        <title>Nanangenines: drimane sesquiterpenoids as the dominant metabolite cohort of a novel Australian fungus, Aspergillus nanangensis.</title>
        <authorList>
            <person name="Lacey H.J."/>
            <person name="Gilchrist C.L.M."/>
            <person name="Crombie A."/>
            <person name="Kalaitzis J.A."/>
            <person name="Vuong D."/>
            <person name="Rutledge P.J."/>
            <person name="Turner P."/>
            <person name="Pitt J.I."/>
            <person name="Lacey E."/>
            <person name="Chooi Y.H."/>
            <person name="Piggott A.M."/>
        </authorList>
    </citation>
    <scope>NUCLEOTIDE SEQUENCE</scope>
    <source>
        <strain evidence="10">MST-FP2251</strain>
    </source>
</reference>
<keyword evidence="11" id="KW-1185">Reference proteome</keyword>
<feature type="compositionally biased region" description="Acidic residues" evidence="7">
    <location>
        <begin position="168"/>
        <end position="183"/>
    </location>
</feature>
<dbReference type="InterPro" id="IPR004481">
    <property type="entry name" value="K/Na/Ca-exchanger"/>
</dbReference>
<feature type="transmembrane region" description="Helical" evidence="8">
    <location>
        <begin position="340"/>
        <end position="360"/>
    </location>
</feature>
<keyword evidence="3" id="KW-0050">Antiport</keyword>
<reference evidence="10" key="2">
    <citation type="submission" date="2020-02" db="EMBL/GenBank/DDBJ databases">
        <authorList>
            <person name="Gilchrist C.L.M."/>
            <person name="Chooi Y.-H."/>
        </authorList>
    </citation>
    <scope>NUCLEOTIDE SEQUENCE</scope>
    <source>
        <strain evidence="10">MST-FP2251</strain>
    </source>
</reference>
<dbReference type="AlphaFoldDB" id="A0AAD4CZP7"/>
<evidence type="ECO:0000256" key="8">
    <source>
        <dbReference type="SAM" id="Phobius"/>
    </source>
</evidence>
<sequence>MLLIDWDALCYSSACFVSALFVLEYGADKFIDHTALVAERLGVSQTFIALLTAGAEYEELAVIIAAVLQNRNSLALGNIMGSTISNILGAFSLALLVHPGRMDFDRSARFYTTILLGVTTMATGLTWAGQLNRITGSILLVTFALYLLTIGYAIYRGVVDAPDRAETDSDSDSDSGSDADSVDVESSAQHLSETSRLLGEGEEIGRHHGWSLSLAYHIVQLVIGFVCLSLSGYVLARSATTMAETLNLSGTVVGFTVVSLATTLPEKLVAVLGGSRGHSGIVIANTAGSNIFLLTLCVGIVAVAGGVNLSSETVSLFEMASVWGSSALLAAVVYLRLGRWMGVVLLAAYIGFLVLELTVYRR</sequence>
<dbReference type="InterPro" id="IPR044880">
    <property type="entry name" value="NCX_ion-bd_dom_sf"/>
</dbReference>
<evidence type="ECO:0000259" key="9">
    <source>
        <dbReference type="Pfam" id="PF01699"/>
    </source>
</evidence>
<dbReference type="GO" id="GO:0008273">
    <property type="term" value="F:calcium, potassium:sodium antiporter activity"/>
    <property type="evidence" value="ECO:0007669"/>
    <property type="project" value="TreeGrafter"/>
</dbReference>
<feature type="transmembrane region" description="Helical" evidence="8">
    <location>
        <begin position="214"/>
        <end position="236"/>
    </location>
</feature>
<keyword evidence="4 8" id="KW-0812">Transmembrane</keyword>
<dbReference type="EMBL" id="VCAU01000002">
    <property type="protein sequence ID" value="KAF9894783.1"/>
    <property type="molecule type" value="Genomic_DNA"/>
</dbReference>
<evidence type="ECO:0000256" key="6">
    <source>
        <dbReference type="ARBA" id="ARBA00023136"/>
    </source>
</evidence>
<feature type="transmembrane region" description="Helical" evidence="8">
    <location>
        <begin position="108"/>
        <end position="128"/>
    </location>
</feature>
<comment type="subcellular location">
    <subcellularLocation>
        <location evidence="1">Membrane</location>
        <topology evidence="1">Multi-pass membrane protein</topology>
    </subcellularLocation>
</comment>
<proteinExistence type="inferred from homology"/>
<feature type="transmembrane region" description="Helical" evidence="8">
    <location>
        <begin position="134"/>
        <end position="155"/>
    </location>
</feature>
<name>A0AAD4CZP7_ASPNN</name>
<evidence type="ECO:0000256" key="4">
    <source>
        <dbReference type="ARBA" id="ARBA00022692"/>
    </source>
</evidence>
<evidence type="ECO:0000256" key="5">
    <source>
        <dbReference type="ARBA" id="ARBA00022989"/>
    </source>
</evidence>
<evidence type="ECO:0000313" key="10">
    <source>
        <dbReference type="EMBL" id="KAF9894783.1"/>
    </source>
</evidence>
<keyword evidence="3" id="KW-0813">Transport</keyword>
<feature type="transmembrane region" description="Helical" evidence="8">
    <location>
        <begin position="6"/>
        <end position="26"/>
    </location>
</feature>
<dbReference type="InterPro" id="IPR004837">
    <property type="entry name" value="NaCa_Exmemb"/>
</dbReference>
<feature type="transmembrane region" description="Helical" evidence="8">
    <location>
        <begin position="291"/>
        <end position="309"/>
    </location>
</feature>
<feature type="transmembrane region" description="Helical" evidence="8">
    <location>
        <begin position="74"/>
        <end position="96"/>
    </location>
</feature>
<dbReference type="GO" id="GO:0005262">
    <property type="term" value="F:calcium channel activity"/>
    <property type="evidence" value="ECO:0007669"/>
    <property type="project" value="TreeGrafter"/>
</dbReference>
<dbReference type="PANTHER" id="PTHR10846:SF8">
    <property type="entry name" value="INNER MEMBRANE PROTEIN YRBG"/>
    <property type="match status" value="1"/>
</dbReference>
<evidence type="ECO:0000256" key="3">
    <source>
        <dbReference type="ARBA" id="ARBA00022449"/>
    </source>
</evidence>
<dbReference type="Gene3D" id="1.20.1420.30">
    <property type="entry name" value="NCX, central ion-binding region"/>
    <property type="match status" value="2"/>
</dbReference>
<evidence type="ECO:0000256" key="7">
    <source>
        <dbReference type="SAM" id="MobiDB-lite"/>
    </source>
</evidence>
<accession>A0AAD4CZP7</accession>
<evidence type="ECO:0000256" key="1">
    <source>
        <dbReference type="ARBA" id="ARBA00004141"/>
    </source>
</evidence>
<gene>
    <name evidence="10" type="ORF">FE257_004404</name>
</gene>
<comment type="similarity">
    <text evidence="2">Belongs to the Ca(2+):cation antiporter (CaCA) (TC 2.A.19) family. SLC24A subfamily.</text>
</comment>
<feature type="transmembrane region" description="Helical" evidence="8">
    <location>
        <begin position="47"/>
        <end position="68"/>
    </location>
</feature>
<dbReference type="Proteomes" id="UP001194746">
    <property type="component" value="Unassembled WGS sequence"/>
</dbReference>
<evidence type="ECO:0000256" key="2">
    <source>
        <dbReference type="ARBA" id="ARBA00005364"/>
    </source>
</evidence>